<feature type="region of interest" description="Disordered" evidence="2">
    <location>
        <begin position="212"/>
        <end position="250"/>
    </location>
</feature>
<dbReference type="AlphaFoldDB" id="A0A9L0S6A8"/>
<dbReference type="Proteomes" id="UP000002281">
    <property type="component" value="Chromosome 17"/>
</dbReference>
<evidence type="ECO:0000256" key="1">
    <source>
        <dbReference type="ARBA" id="ARBA00023054"/>
    </source>
</evidence>
<organism evidence="3 4">
    <name type="scientific">Equus caballus</name>
    <name type="common">Horse</name>
    <dbReference type="NCBI Taxonomy" id="9796"/>
    <lineage>
        <taxon>Eukaryota</taxon>
        <taxon>Metazoa</taxon>
        <taxon>Chordata</taxon>
        <taxon>Craniata</taxon>
        <taxon>Vertebrata</taxon>
        <taxon>Euteleostomi</taxon>
        <taxon>Mammalia</taxon>
        <taxon>Eutheria</taxon>
        <taxon>Laurasiatheria</taxon>
        <taxon>Perissodactyla</taxon>
        <taxon>Equidae</taxon>
        <taxon>Equus</taxon>
    </lineage>
</organism>
<dbReference type="GeneTree" id="ENSGT00950000183026"/>
<protein>
    <submittedName>
        <fullName evidence="3">Microtubule associated scaffold protein 2</fullName>
    </submittedName>
</protein>
<feature type="compositionally biased region" description="Low complexity" evidence="2">
    <location>
        <begin position="229"/>
        <end position="250"/>
    </location>
</feature>
<reference evidence="3" key="2">
    <citation type="submission" date="2025-08" db="UniProtKB">
        <authorList>
            <consortium name="Ensembl"/>
        </authorList>
    </citation>
    <scope>IDENTIFICATION</scope>
    <source>
        <strain evidence="3">Thoroughbred</strain>
    </source>
</reference>
<dbReference type="InterPro" id="IPR051293">
    <property type="entry name" value="MTUS1/CCDC69"/>
</dbReference>
<gene>
    <name evidence="3" type="primary">MTUS2</name>
</gene>
<dbReference type="PANTHER" id="PTHR24200">
    <property type="entry name" value="TOUCAN, ISOFORM A"/>
    <property type="match status" value="1"/>
</dbReference>
<dbReference type="Ensembl" id="ENSECAT00000147866.1">
    <property type="protein sequence ID" value="ENSECAP00000070371.1"/>
    <property type="gene ID" value="ENSECAG00000013935.4"/>
</dbReference>
<dbReference type="PANTHER" id="PTHR24200:SF14">
    <property type="entry name" value="MICROTUBULE-ASSOCIATED TUMOR SUPPRESSOR CANDIDATE 2"/>
    <property type="match status" value="1"/>
</dbReference>
<keyword evidence="1" id="KW-0175">Coiled coil</keyword>
<evidence type="ECO:0000313" key="3">
    <source>
        <dbReference type="Ensembl" id="ENSECAP00000070371.1"/>
    </source>
</evidence>
<sequence length="250" mass="28577">MKRPSLPPTANLQETWGSDARGTARLLLTSKGRRKGLPDHLCLLLPSETQANCFCEKMLTTPALGRSCLDSWAEDQVDTLTFQSQSLRDRARRFEEALRKNTEEQLEIALAPYQHLEEDMKSLKQVLEMKNQQIHQQEKKIIELEKLAEKNIILEEKIQVLQQQNEDLKARIDQNTVVTRQLSEENANLQEYVEKETQEKKRLSRTNEELLWKLQTGDPTSPVKLSPTSPVYRGSSSGPSSPARVSTTPR</sequence>
<reference evidence="3" key="3">
    <citation type="submission" date="2025-09" db="UniProtKB">
        <authorList>
            <consortium name="Ensembl"/>
        </authorList>
    </citation>
    <scope>IDENTIFICATION</scope>
    <source>
        <strain evidence="3">Thoroughbred</strain>
    </source>
</reference>
<proteinExistence type="predicted"/>
<name>A0A9L0S6A8_HORSE</name>
<evidence type="ECO:0000256" key="2">
    <source>
        <dbReference type="SAM" id="MobiDB-lite"/>
    </source>
</evidence>
<accession>A0A9L0S6A8</accession>
<keyword evidence="4" id="KW-1185">Reference proteome</keyword>
<reference evidence="3 4" key="1">
    <citation type="journal article" date="2009" name="Science">
        <title>Genome sequence, comparative analysis, and population genetics of the domestic horse.</title>
        <authorList>
            <consortium name="Broad Institute Genome Sequencing Platform"/>
            <consortium name="Broad Institute Whole Genome Assembly Team"/>
            <person name="Wade C.M."/>
            <person name="Giulotto E."/>
            <person name="Sigurdsson S."/>
            <person name="Zoli M."/>
            <person name="Gnerre S."/>
            <person name="Imsland F."/>
            <person name="Lear T.L."/>
            <person name="Adelson D.L."/>
            <person name="Bailey E."/>
            <person name="Bellone R.R."/>
            <person name="Bloecker H."/>
            <person name="Distl O."/>
            <person name="Edgar R.C."/>
            <person name="Garber M."/>
            <person name="Leeb T."/>
            <person name="Mauceli E."/>
            <person name="MacLeod J.N."/>
            <person name="Penedo M.C.T."/>
            <person name="Raison J.M."/>
            <person name="Sharpe T."/>
            <person name="Vogel J."/>
            <person name="Andersson L."/>
            <person name="Antczak D.F."/>
            <person name="Biagi T."/>
            <person name="Binns M.M."/>
            <person name="Chowdhary B.P."/>
            <person name="Coleman S.J."/>
            <person name="Della Valle G."/>
            <person name="Fryc S."/>
            <person name="Guerin G."/>
            <person name="Hasegawa T."/>
            <person name="Hill E.W."/>
            <person name="Jurka J."/>
            <person name="Kiialainen A."/>
            <person name="Lindgren G."/>
            <person name="Liu J."/>
            <person name="Magnani E."/>
            <person name="Mickelson J.R."/>
            <person name="Murray J."/>
            <person name="Nergadze S.G."/>
            <person name="Onofrio R."/>
            <person name="Pedroni S."/>
            <person name="Piras M.F."/>
            <person name="Raudsepp T."/>
            <person name="Rocchi M."/>
            <person name="Roeed K.H."/>
            <person name="Ryder O.A."/>
            <person name="Searle S."/>
            <person name="Skow L."/>
            <person name="Swinburne J.E."/>
            <person name="Syvaenen A.C."/>
            <person name="Tozaki T."/>
            <person name="Valberg S.J."/>
            <person name="Vaudin M."/>
            <person name="White J.R."/>
            <person name="Zody M.C."/>
            <person name="Lander E.S."/>
            <person name="Lindblad-Toh K."/>
        </authorList>
    </citation>
    <scope>NUCLEOTIDE SEQUENCE [LARGE SCALE GENOMIC DNA]</scope>
    <source>
        <strain evidence="3 4">Thoroughbred</strain>
    </source>
</reference>
<evidence type="ECO:0000313" key="4">
    <source>
        <dbReference type="Proteomes" id="UP000002281"/>
    </source>
</evidence>